<evidence type="ECO:0000256" key="1">
    <source>
        <dbReference type="SAM" id="Phobius"/>
    </source>
</evidence>
<feature type="transmembrane region" description="Helical" evidence="1">
    <location>
        <begin position="193"/>
        <end position="210"/>
    </location>
</feature>
<reference evidence="2 3" key="1">
    <citation type="journal article" date="2016" name="Nat. Commun.">
        <title>Thousands of microbial genomes shed light on interconnected biogeochemical processes in an aquifer system.</title>
        <authorList>
            <person name="Anantharaman K."/>
            <person name="Brown C.T."/>
            <person name="Hug L.A."/>
            <person name="Sharon I."/>
            <person name="Castelle C.J."/>
            <person name="Probst A.J."/>
            <person name="Thomas B.C."/>
            <person name="Singh A."/>
            <person name="Wilkins M.J."/>
            <person name="Karaoz U."/>
            <person name="Brodie E.L."/>
            <person name="Williams K.H."/>
            <person name="Hubbard S.S."/>
            <person name="Banfield J.F."/>
        </authorList>
    </citation>
    <scope>NUCLEOTIDE SEQUENCE [LARGE SCALE GENOMIC DNA]</scope>
</reference>
<evidence type="ECO:0000313" key="3">
    <source>
        <dbReference type="Proteomes" id="UP000177912"/>
    </source>
</evidence>
<dbReference type="InterPro" id="IPR008910">
    <property type="entry name" value="MSC_TM_helix"/>
</dbReference>
<gene>
    <name evidence="2" type="ORF">A2826_01300</name>
</gene>
<feature type="transmembrane region" description="Helical" evidence="1">
    <location>
        <begin position="20"/>
        <end position="45"/>
    </location>
</feature>
<proteinExistence type="predicted"/>
<protein>
    <recommendedName>
        <fullName evidence="4">Small-conductance mechanosensitive ion channel</fullName>
    </recommendedName>
</protein>
<dbReference type="Gene3D" id="1.10.287.1260">
    <property type="match status" value="1"/>
</dbReference>
<dbReference type="STRING" id="1817822.A2826_01300"/>
<organism evidence="2 3">
    <name type="scientific">Candidatus Doudnabacteria bacterium RIFCSPHIGHO2_01_FULL_43_23</name>
    <dbReference type="NCBI Taxonomy" id="1817822"/>
    <lineage>
        <taxon>Bacteria</taxon>
        <taxon>Candidatus Doudnaibacteriota</taxon>
    </lineage>
</organism>
<feature type="transmembrane region" description="Helical" evidence="1">
    <location>
        <begin position="80"/>
        <end position="100"/>
    </location>
</feature>
<feature type="transmembrane region" description="Helical" evidence="1">
    <location>
        <begin position="120"/>
        <end position="145"/>
    </location>
</feature>
<keyword evidence="1" id="KW-0812">Transmembrane</keyword>
<evidence type="ECO:0000313" key="2">
    <source>
        <dbReference type="EMBL" id="OGE81045.1"/>
    </source>
</evidence>
<dbReference type="AlphaFoldDB" id="A0A1F5NTP5"/>
<dbReference type="Proteomes" id="UP000177912">
    <property type="component" value="Unassembled WGS sequence"/>
</dbReference>
<keyword evidence="1" id="KW-1133">Transmembrane helix</keyword>
<feature type="transmembrane region" description="Helical" evidence="1">
    <location>
        <begin position="166"/>
        <end position="187"/>
    </location>
</feature>
<keyword evidence="1" id="KW-0472">Membrane</keyword>
<sequence length="227" mass="24184">MGNESVGSTVQGSLSGLYEQVISFLPAFVAALLVLIFGWALAILLGKLVRKVLELIKIDDLADRLGLATLGERMGKKLSIAGFGEWLIKWFFLIGIFVAATDILGLNQVGAFLYLEVLPYFANVIVAAAILVIGTVAANFLHGIILHSLNASRLGNAEAVSSLTRWAVLIFAFLAALSQLGVATSFIQDLFRAVVALLAIAGGIAFGLGGKEHAKAFLDHLSKDFRK</sequence>
<dbReference type="EMBL" id="MFEI01000013">
    <property type="protein sequence ID" value="OGE81045.1"/>
    <property type="molecule type" value="Genomic_DNA"/>
</dbReference>
<accession>A0A1F5NTP5</accession>
<comment type="caution">
    <text evidence="2">The sequence shown here is derived from an EMBL/GenBank/DDBJ whole genome shotgun (WGS) entry which is preliminary data.</text>
</comment>
<dbReference type="Pfam" id="PF05552">
    <property type="entry name" value="MS_channel_1st_1"/>
    <property type="match status" value="1"/>
</dbReference>
<name>A0A1F5NTP5_9BACT</name>
<evidence type="ECO:0008006" key="4">
    <source>
        <dbReference type="Google" id="ProtNLM"/>
    </source>
</evidence>